<proteinExistence type="predicted"/>
<feature type="region of interest" description="Disordered" evidence="1">
    <location>
        <begin position="77"/>
        <end position="96"/>
    </location>
</feature>
<dbReference type="AlphaFoldDB" id="A0A670ID07"/>
<reference evidence="2 3" key="1">
    <citation type="journal article" date="2019" name="Proc. Natl. Acad. Sci. U.S.A.">
        <title>Regulatory changes in pterin and carotenoid genes underlie balanced color polymorphisms in the wall lizard.</title>
        <authorList>
            <person name="Andrade P."/>
            <person name="Pinho C."/>
            <person name="Perez I de Lanuza G."/>
            <person name="Afonso S."/>
            <person name="Brejcha J."/>
            <person name="Rubin C.J."/>
            <person name="Wallerman O."/>
            <person name="Pereira P."/>
            <person name="Sabatino S.J."/>
            <person name="Bellati A."/>
            <person name="Pellitteri-Rosa D."/>
            <person name="Bosakova Z."/>
            <person name="Bunikis I."/>
            <person name="Carretero M.A."/>
            <person name="Feiner N."/>
            <person name="Marsik P."/>
            <person name="Pauperio F."/>
            <person name="Salvi D."/>
            <person name="Soler L."/>
            <person name="While G.M."/>
            <person name="Uller T."/>
            <person name="Font E."/>
            <person name="Andersson L."/>
            <person name="Carneiro M."/>
        </authorList>
    </citation>
    <scope>NUCLEOTIDE SEQUENCE</scope>
</reference>
<protein>
    <submittedName>
        <fullName evidence="2">Uncharacterized protein</fullName>
    </submittedName>
</protein>
<organism evidence="2 3">
    <name type="scientific">Podarcis muralis</name>
    <name type="common">Wall lizard</name>
    <name type="synonym">Lacerta muralis</name>
    <dbReference type="NCBI Taxonomy" id="64176"/>
    <lineage>
        <taxon>Eukaryota</taxon>
        <taxon>Metazoa</taxon>
        <taxon>Chordata</taxon>
        <taxon>Craniata</taxon>
        <taxon>Vertebrata</taxon>
        <taxon>Euteleostomi</taxon>
        <taxon>Lepidosauria</taxon>
        <taxon>Squamata</taxon>
        <taxon>Bifurcata</taxon>
        <taxon>Unidentata</taxon>
        <taxon>Episquamata</taxon>
        <taxon>Laterata</taxon>
        <taxon>Lacertibaenia</taxon>
        <taxon>Lacertidae</taxon>
        <taxon>Podarcis</taxon>
    </lineage>
</organism>
<dbReference type="Proteomes" id="UP000472272">
    <property type="component" value="Chromosome 4"/>
</dbReference>
<evidence type="ECO:0000313" key="2">
    <source>
        <dbReference type="Ensembl" id="ENSPMRP00000009492.1"/>
    </source>
</evidence>
<keyword evidence="3" id="KW-1185">Reference proteome</keyword>
<reference evidence="2" key="3">
    <citation type="submission" date="2025-09" db="UniProtKB">
        <authorList>
            <consortium name="Ensembl"/>
        </authorList>
    </citation>
    <scope>IDENTIFICATION</scope>
</reference>
<name>A0A670ID07_PODMU</name>
<evidence type="ECO:0000313" key="3">
    <source>
        <dbReference type="Proteomes" id="UP000472272"/>
    </source>
</evidence>
<dbReference type="GeneTree" id="ENSGT00960000189084"/>
<dbReference type="Ensembl" id="ENSPMRT00000010124.1">
    <property type="protein sequence ID" value="ENSPMRP00000009492.1"/>
    <property type="gene ID" value="ENSPMRG00000006360.1"/>
</dbReference>
<dbReference type="OMA" id="THHCLAV"/>
<evidence type="ECO:0000256" key="1">
    <source>
        <dbReference type="SAM" id="MobiDB-lite"/>
    </source>
</evidence>
<reference evidence="2" key="2">
    <citation type="submission" date="2025-08" db="UniProtKB">
        <authorList>
            <consortium name="Ensembl"/>
        </authorList>
    </citation>
    <scope>IDENTIFICATION</scope>
</reference>
<accession>A0A670ID07</accession>
<sequence length="118" mass="12280">MDSLLGRWGPHLEVLGVHVELVAVQLAQLGKGGLDVIEVLDGFSEGGHDHLAVRLDPGVAHDGGRAGEVAKLSKEPLAPGVHHQQSRVAASPGVGLHRPGRRPQIAALSLPLPLSLCL</sequence>